<feature type="chain" id="PRO_5041335307" description="Group-specific protein" evidence="1">
    <location>
        <begin position="26"/>
        <end position="136"/>
    </location>
</feature>
<feature type="signal peptide" evidence="1">
    <location>
        <begin position="1"/>
        <end position="25"/>
    </location>
</feature>
<name>A0AA44Q5G7_BACCE</name>
<dbReference type="Proteomes" id="UP000226357">
    <property type="component" value="Unassembled WGS sequence"/>
</dbReference>
<dbReference type="RefSeq" id="WP_098522868.1">
    <property type="nucleotide sequence ID" value="NZ_NUYJ01000029.1"/>
</dbReference>
<accession>A0AA44Q5G7</accession>
<evidence type="ECO:0000256" key="1">
    <source>
        <dbReference type="SAM" id="SignalP"/>
    </source>
</evidence>
<dbReference type="EMBL" id="NVBO01000418">
    <property type="protein sequence ID" value="PFR84280.1"/>
    <property type="molecule type" value="Genomic_DNA"/>
</dbReference>
<gene>
    <name evidence="2" type="ORF">COK38_26745</name>
</gene>
<evidence type="ECO:0000313" key="3">
    <source>
        <dbReference type="Proteomes" id="UP000226357"/>
    </source>
</evidence>
<evidence type="ECO:0008006" key="4">
    <source>
        <dbReference type="Google" id="ProtNLM"/>
    </source>
</evidence>
<sequence length="136" mass="15462">MKKVLGAVMSFIFIFMFMGENDAFAKETSENFSFSLEQGESYKWMPGMNDLYLFDHPVNDVTIGAMQYTRDGIEAKVMYELVPLSPLGKSSTKTLTGTYTKQQGKLYFYNIQRGIYVIKVTNLSNGPVSGNFYAFY</sequence>
<reference evidence="2 3" key="1">
    <citation type="submission" date="2017-09" db="EMBL/GenBank/DDBJ databases">
        <title>Large-scale bioinformatics analysis of Bacillus genomes uncovers conserved roles of natural products in bacterial physiology.</title>
        <authorList>
            <consortium name="Agbiome Team Llc"/>
            <person name="Bleich R.M."/>
            <person name="Grubbs K.J."/>
            <person name="Santa Maria K.C."/>
            <person name="Allen S.E."/>
            <person name="Farag S."/>
            <person name="Shank E.A."/>
            <person name="Bowers A."/>
        </authorList>
    </citation>
    <scope>NUCLEOTIDE SEQUENCE [LARGE SCALE GENOMIC DNA]</scope>
    <source>
        <strain evidence="2 3">AFS067272</strain>
    </source>
</reference>
<organism evidence="2 3">
    <name type="scientific">Bacillus cereus</name>
    <dbReference type="NCBI Taxonomy" id="1396"/>
    <lineage>
        <taxon>Bacteria</taxon>
        <taxon>Bacillati</taxon>
        <taxon>Bacillota</taxon>
        <taxon>Bacilli</taxon>
        <taxon>Bacillales</taxon>
        <taxon>Bacillaceae</taxon>
        <taxon>Bacillus</taxon>
        <taxon>Bacillus cereus group</taxon>
    </lineage>
</organism>
<dbReference type="AlphaFoldDB" id="A0AA44Q5G7"/>
<protein>
    <recommendedName>
        <fullName evidence="4">Group-specific protein</fullName>
    </recommendedName>
</protein>
<comment type="caution">
    <text evidence="2">The sequence shown here is derived from an EMBL/GenBank/DDBJ whole genome shotgun (WGS) entry which is preliminary data.</text>
</comment>
<keyword evidence="1" id="KW-0732">Signal</keyword>
<proteinExistence type="predicted"/>
<evidence type="ECO:0000313" key="2">
    <source>
        <dbReference type="EMBL" id="PFR84280.1"/>
    </source>
</evidence>